<dbReference type="EMBL" id="CVRI01000041">
    <property type="protein sequence ID" value="CRK95386.1"/>
    <property type="molecule type" value="Genomic_DNA"/>
</dbReference>
<dbReference type="SUPFAM" id="SSF57667">
    <property type="entry name" value="beta-beta-alpha zinc fingers"/>
    <property type="match status" value="13"/>
</dbReference>
<dbReference type="PANTHER" id="PTHR24408:SF58">
    <property type="entry name" value="TRANSCRIPTION FACTOR (TFIIIA), PUTATIVE (AFU_ORTHOLOGUE AFUA_1G05150)-RELATED"/>
    <property type="match status" value="1"/>
</dbReference>
<dbReference type="GO" id="GO:0000981">
    <property type="term" value="F:DNA-binding transcription factor activity, RNA polymerase II-specific"/>
    <property type="evidence" value="ECO:0007669"/>
    <property type="project" value="TreeGrafter"/>
</dbReference>
<dbReference type="Pfam" id="PF12874">
    <property type="entry name" value="zf-met"/>
    <property type="match status" value="2"/>
</dbReference>
<evidence type="ECO:0000313" key="7">
    <source>
        <dbReference type="EMBL" id="CRK95386.1"/>
    </source>
</evidence>
<keyword evidence="3 5" id="KW-0863">Zinc-finger</keyword>
<feature type="domain" description="C2H2-type" evidence="6">
    <location>
        <begin position="682"/>
        <end position="710"/>
    </location>
</feature>
<evidence type="ECO:0000313" key="8">
    <source>
        <dbReference type="Proteomes" id="UP000183832"/>
    </source>
</evidence>
<dbReference type="STRING" id="568069.A0A1J1I6M1"/>
<evidence type="ECO:0000256" key="3">
    <source>
        <dbReference type="ARBA" id="ARBA00022771"/>
    </source>
</evidence>
<dbReference type="AlphaFoldDB" id="A0A1J1I6M1"/>
<dbReference type="OrthoDB" id="10064525at2759"/>
<sequence length="955" mass="114471">MENLRKHDLNVKVVLEDIFSDFKNIHQKCRLCFKEVYHQEPKIYLTNDMINKIHAVFQVNMSIDGKGSEFVCSRCESNSNNCFERFRSMKNDNNDEELASIHENSIKIEIEEATCEVEDGNQILKSRDIIQRGQQFFPCDVCGKQFKNVIGVQRHCRRVHSNSRNGVAKDLNKQREHKSKDFQCQICKSSYVLKSSLQRHIMKIHEDKKFSCTSCKQVYKSEKGLKAHSCRNHKFICDICSKIFHRRDHLTKHIETHRKYRTKDYHCHICKTSFYNKGGLQSHISKYHKGRKFSCTSCRKSFMLGRSLKSHICSDPTFACDICGKKFHGRNILAEHLDTHRIHRSKDYQCHICKTSFFNKFGLHRHVSKYHEERKFSCTSCRKSFLLERSLKSHICGNQNPIFDCDICGKIFHRRDHLTGHMETHRKDRPRDYKCHICKSSFFNKVALKLHIKKIHEDKKFFCSTCKQVYKSEEGLKTHFCSNLKFVCDICGKRFNGRYNLSIHIETHRKYKTKDYHCNICETSFYNKIRLRFHSWKFHAERKFSCASCRRTFKFERNLKSHNCIKTTFVCDICGKIFYNRAHIILHMIKHRKYQTRDYQCFICENSYPRKLSLNEHLFQNHQIKKFFCNLCKKGFKSEENMKSHSCGNKKFVCDVCGKIIRSRCDIALHMIKHRKHRSKDFQCHICSKSYFNKISLQRHILNIHEDKNYSCTTCKQVYMSEESLKAHSCRYNKLICDICGKRCHDRSGLAIHIDTHRKYRTKDYHCDICKTSFYNLSGFQGHRTRYHEERKFSCPSCRKTFKLEQKLKSHICSISNFACDICGMRFNNRYCLAKHIDRHRKYRTRDYHCDICKTSFYNKAGFRVHRSKFHEERKFSCASCRKSFKLERILKSHNCSTYFCDFCGKIFYRRTYIIDHMMKHRKYRTRNFKCNKCEKNYFHRRDMRKHIRQSHGEK</sequence>
<dbReference type="PROSITE" id="PS50157">
    <property type="entry name" value="ZINC_FINGER_C2H2_2"/>
    <property type="match status" value="19"/>
</dbReference>
<feature type="domain" description="C2H2-type" evidence="6">
    <location>
        <begin position="265"/>
        <end position="293"/>
    </location>
</feature>
<evidence type="ECO:0000259" key="6">
    <source>
        <dbReference type="PROSITE" id="PS50157"/>
    </source>
</evidence>
<dbReference type="InterPro" id="IPR013087">
    <property type="entry name" value="Znf_C2H2_type"/>
</dbReference>
<feature type="domain" description="C2H2-type" evidence="6">
    <location>
        <begin position="929"/>
        <end position="955"/>
    </location>
</feature>
<feature type="domain" description="C2H2-type" evidence="6">
    <location>
        <begin position="403"/>
        <end position="430"/>
    </location>
</feature>
<protein>
    <submittedName>
        <fullName evidence="7">CLUMA_CG008746, isoform A</fullName>
    </submittedName>
</protein>
<keyword evidence="4" id="KW-0862">Zinc</keyword>
<feature type="domain" description="C2H2-type" evidence="6">
    <location>
        <begin position="318"/>
        <end position="345"/>
    </location>
</feature>
<feature type="domain" description="C2H2-type" evidence="6">
    <location>
        <begin position="137"/>
        <end position="165"/>
    </location>
</feature>
<dbReference type="GO" id="GO:0043565">
    <property type="term" value="F:sequence-specific DNA binding"/>
    <property type="evidence" value="ECO:0007669"/>
    <property type="project" value="TreeGrafter"/>
</dbReference>
<dbReference type="SMART" id="SM00355">
    <property type="entry name" value="ZnF_C2H2"/>
    <property type="match status" value="26"/>
</dbReference>
<dbReference type="PROSITE" id="PS00028">
    <property type="entry name" value="ZINC_FINGER_C2H2_1"/>
    <property type="match status" value="20"/>
</dbReference>
<feature type="domain" description="C2H2-type" evidence="6">
    <location>
        <begin position="486"/>
        <end position="513"/>
    </location>
</feature>
<feature type="domain" description="C2H2-type" evidence="6">
    <location>
        <begin position="848"/>
        <end position="876"/>
    </location>
</feature>
<keyword evidence="1" id="KW-0479">Metal-binding</keyword>
<dbReference type="Pfam" id="PF00096">
    <property type="entry name" value="zf-C2H2"/>
    <property type="match status" value="9"/>
</dbReference>
<feature type="domain" description="C2H2-type" evidence="6">
    <location>
        <begin position="652"/>
        <end position="679"/>
    </location>
</feature>
<accession>A0A1J1I6M1</accession>
<dbReference type="InterPro" id="IPR036236">
    <property type="entry name" value="Znf_C2H2_sf"/>
</dbReference>
<dbReference type="Proteomes" id="UP000183832">
    <property type="component" value="Unassembled WGS sequence"/>
</dbReference>
<keyword evidence="2" id="KW-0677">Repeat</keyword>
<organism evidence="7 8">
    <name type="scientific">Clunio marinus</name>
    <dbReference type="NCBI Taxonomy" id="568069"/>
    <lineage>
        <taxon>Eukaryota</taxon>
        <taxon>Metazoa</taxon>
        <taxon>Ecdysozoa</taxon>
        <taxon>Arthropoda</taxon>
        <taxon>Hexapoda</taxon>
        <taxon>Insecta</taxon>
        <taxon>Pterygota</taxon>
        <taxon>Neoptera</taxon>
        <taxon>Endopterygota</taxon>
        <taxon>Diptera</taxon>
        <taxon>Nematocera</taxon>
        <taxon>Chironomoidea</taxon>
        <taxon>Chironomidae</taxon>
        <taxon>Clunio</taxon>
    </lineage>
</organism>
<evidence type="ECO:0000256" key="5">
    <source>
        <dbReference type="PROSITE-ProRule" id="PRU00042"/>
    </source>
</evidence>
<gene>
    <name evidence="7" type="ORF">CLUMA_CG008746</name>
</gene>
<feature type="domain" description="C2H2-type" evidence="6">
    <location>
        <begin position="433"/>
        <end position="461"/>
    </location>
</feature>
<dbReference type="InterPro" id="IPR011017">
    <property type="entry name" value="TRASH_dom"/>
</dbReference>
<feature type="domain" description="C2H2-type" evidence="6">
    <location>
        <begin position="182"/>
        <end position="210"/>
    </location>
</feature>
<feature type="domain" description="C2H2-type" evidence="6">
    <location>
        <begin position="516"/>
        <end position="544"/>
    </location>
</feature>
<feature type="domain" description="C2H2-type" evidence="6">
    <location>
        <begin position="765"/>
        <end position="793"/>
    </location>
</feature>
<dbReference type="GO" id="GO:0005634">
    <property type="term" value="C:nucleus"/>
    <property type="evidence" value="ECO:0007669"/>
    <property type="project" value="TreeGrafter"/>
</dbReference>
<feature type="domain" description="C2H2-type" evidence="6">
    <location>
        <begin position="735"/>
        <end position="762"/>
    </location>
</feature>
<evidence type="ECO:0000256" key="2">
    <source>
        <dbReference type="ARBA" id="ARBA00022737"/>
    </source>
</evidence>
<dbReference type="SMART" id="SM00746">
    <property type="entry name" value="TRASH"/>
    <property type="match status" value="4"/>
</dbReference>
<feature type="domain" description="C2H2-type" evidence="6">
    <location>
        <begin position="348"/>
        <end position="376"/>
    </location>
</feature>
<feature type="domain" description="C2H2-type" evidence="6">
    <location>
        <begin position="569"/>
        <end position="596"/>
    </location>
</feature>
<proteinExistence type="predicted"/>
<reference evidence="7 8" key="1">
    <citation type="submission" date="2015-04" db="EMBL/GenBank/DDBJ databases">
        <authorList>
            <person name="Syromyatnikov M.Y."/>
            <person name="Popov V.N."/>
        </authorList>
    </citation>
    <scope>NUCLEOTIDE SEQUENCE [LARGE SCALE GENOMIC DNA]</scope>
</reference>
<dbReference type="Pfam" id="PF13912">
    <property type="entry name" value="zf-C2H2_6"/>
    <property type="match status" value="1"/>
</dbReference>
<feature type="domain" description="C2H2-type" evidence="6">
    <location>
        <begin position="235"/>
        <end position="262"/>
    </location>
</feature>
<dbReference type="GO" id="GO:0008270">
    <property type="term" value="F:zinc ion binding"/>
    <property type="evidence" value="ECO:0007669"/>
    <property type="project" value="UniProtKB-KW"/>
</dbReference>
<feature type="domain" description="C2H2-type" evidence="6">
    <location>
        <begin position="899"/>
        <end position="926"/>
    </location>
</feature>
<feature type="domain" description="C2H2-type" evidence="6">
    <location>
        <begin position="818"/>
        <end position="845"/>
    </location>
</feature>
<evidence type="ECO:0000256" key="1">
    <source>
        <dbReference type="ARBA" id="ARBA00022723"/>
    </source>
</evidence>
<dbReference type="Gene3D" id="3.30.160.60">
    <property type="entry name" value="Classic Zinc Finger"/>
    <property type="match status" value="16"/>
</dbReference>
<evidence type="ECO:0000256" key="4">
    <source>
        <dbReference type="ARBA" id="ARBA00022833"/>
    </source>
</evidence>
<name>A0A1J1I6M1_9DIPT</name>
<keyword evidence="8" id="KW-1185">Reference proteome</keyword>
<dbReference type="PANTHER" id="PTHR24408">
    <property type="entry name" value="ZINC FINGER PROTEIN"/>
    <property type="match status" value="1"/>
</dbReference>